<keyword evidence="3" id="KW-1185">Reference proteome</keyword>
<name>S5TVH6_9GAMM</name>
<evidence type="ECO:0000313" key="3">
    <source>
        <dbReference type="Proteomes" id="UP000015380"/>
    </source>
</evidence>
<dbReference type="Pfam" id="PF13524">
    <property type="entry name" value="Glyco_trans_1_2"/>
    <property type="match status" value="1"/>
</dbReference>
<dbReference type="Gene3D" id="3.40.50.2000">
    <property type="entry name" value="Glycogen Phosphorylase B"/>
    <property type="match status" value="1"/>
</dbReference>
<dbReference type="InterPro" id="IPR055259">
    <property type="entry name" value="YkvP/CgeB_Glyco_trans-like"/>
</dbReference>
<dbReference type="KEGG" id="cza:CYCME_0682"/>
<dbReference type="eggNOG" id="COG4641">
    <property type="taxonomic scope" value="Bacteria"/>
</dbReference>
<proteinExistence type="predicted"/>
<dbReference type="EMBL" id="CP005996">
    <property type="protein sequence ID" value="AGS39023.1"/>
    <property type="molecule type" value="Genomic_DNA"/>
</dbReference>
<sequence length="351" mass="40963">MKKKHHKKILILDGISGVSLAKDISESIISAGIHCDYIDCAQLKKKKFYKPRQAINKIIQKSLFSQEFYYTPKIPSQIFAQAIEASQANIVFVVGFLYRFIDIEYIIHLKEKQGFSLYLYDTDSCNLFSRRRELLYFINQEFPIYDRVFSFSSVMANFSNKLNKTEAYYFPFGSKDIPPPTNKQKEHDVFFIGSADLRRIFLLEKLTKHNTVIYGSRWGKNWSVISSQLQKKIIEQNLWGKELHQHLHQSKIILNITRSGFYGVETGLNLRIFETLAAGAFLLTDYCDELADLFTIGQHIEAFKSSEEMVDKVDYYIKNSDKREKIARNGLQLFHEKFSWDKRVAELLPLL</sequence>
<reference evidence="3" key="2">
    <citation type="journal article" date="2016" name="Environ. Microbiol. Rep.">
        <title>Analysis of defence systems and a conjugative IncP-1 plasmid in the marine polyaromatic hydrocarbons-degrading bacterium Cycloclasticus sp. 78-ME.</title>
        <authorList>
            <person name="Yakimov M.M."/>
            <person name="Crisafi F."/>
            <person name="Messina E."/>
            <person name="Smedile F."/>
            <person name="Lopatina A."/>
            <person name="Denaro R."/>
            <person name="Pieper D.H."/>
            <person name="Golyshin P.N."/>
            <person name="Giuliano L."/>
        </authorList>
    </citation>
    <scope>NUCLEOTIDE SEQUENCE [LARGE SCALE GENOMIC DNA]</scope>
    <source>
        <strain evidence="3">78-ME</strain>
    </source>
</reference>
<dbReference type="SUPFAM" id="SSF53756">
    <property type="entry name" value="UDP-Glycosyltransferase/glycogen phosphorylase"/>
    <property type="match status" value="1"/>
</dbReference>
<protein>
    <submittedName>
        <fullName evidence="2">Spore maturation protein CgeB, putative</fullName>
    </submittedName>
</protein>
<evidence type="ECO:0000259" key="1">
    <source>
        <dbReference type="Pfam" id="PF13524"/>
    </source>
</evidence>
<feature type="domain" description="Spore protein YkvP/CgeB glycosyl transferase-like" evidence="1">
    <location>
        <begin position="199"/>
        <end position="348"/>
    </location>
</feature>
<dbReference type="AlphaFoldDB" id="S5TVH6"/>
<evidence type="ECO:0000313" key="2">
    <source>
        <dbReference type="EMBL" id="AGS39023.1"/>
    </source>
</evidence>
<reference evidence="2 3" key="1">
    <citation type="submission" date="2013-05" db="EMBL/GenBank/DDBJ databases">
        <title>Between feast and famine: a lifestyle of most important marine PAH-degrading bacterium Cycloclasticus sp. 7ME.</title>
        <authorList>
            <person name="Yakimov M.M."/>
            <person name="Messina E."/>
            <person name="Genovese M."/>
            <person name="Denaro R."/>
            <person name="Crisafi F."/>
            <person name="Russo D."/>
            <person name="Cappello S."/>
            <person name="Santisi S."/>
            <person name="Smedile F."/>
            <person name="Golyshina O.V."/>
            <person name="Tran H."/>
            <person name="Pieper D.H."/>
            <person name="Golyshin P.N."/>
            <person name="Giuliano L."/>
        </authorList>
    </citation>
    <scope>NUCLEOTIDE SEQUENCE [LARGE SCALE GENOMIC DNA]</scope>
    <source>
        <strain evidence="2 3">78-ME</strain>
    </source>
</reference>
<dbReference type="Proteomes" id="UP000015380">
    <property type="component" value="Chromosome"/>
</dbReference>
<organism evidence="2 3">
    <name type="scientific">Cycloclasticus zancles 78-ME</name>
    <dbReference type="NCBI Taxonomy" id="1198232"/>
    <lineage>
        <taxon>Bacteria</taxon>
        <taxon>Pseudomonadati</taxon>
        <taxon>Pseudomonadota</taxon>
        <taxon>Gammaproteobacteria</taxon>
        <taxon>Thiotrichales</taxon>
        <taxon>Piscirickettsiaceae</taxon>
        <taxon>Cycloclasticus</taxon>
    </lineage>
</organism>
<accession>S5TVH6</accession>
<dbReference type="RefSeq" id="WP_020932151.1">
    <property type="nucleotide sequence ID" value="NC_021917.1"/>
</dbReference>
<dbReference type="PATRIC" id="fig|1198232.3.peg.689"/>
<dbReference type="HOGENOM" id="CLU_796477_0_0_6"/>
<gene>
    <name evidence="2" type="ORF">CYCME_0682</name>
</gene>